<evidence type="ECO:0000256" key="8">
    <source>
        <dbReference type="RuleBase" id="RU004057"/>
    </source>
</evidence>
<dbReference type="PANTHER" id="PTHR30625:SF15">
    <property type="entry name" value="BIOPOLYMER TRANSPORT PROTEIN EXBB"/>
    <property type="match status" value="1"/>
</dbReference>
<dbReference type="EMBL" id="VBUC01000004">
    <property type="protein sequence ID" value="TLT01097.1"/>
    <property type="molecule type" value="Genomic_DNA"/>
</dbReference>
<keyword evidence="2 8" id="KW-0813">Transport</keyword>
<feature type="transmembrane region" description="Helical" evidence="9">
    <location>
        <begin position="12"/>
        <end position="33"/>
    </location>
</feature>
<keyword evidence="3" id="KW-1003">Cell membrane</keyword>
<keyword evidence="7 9" id="KW-0472">Membrane</keyword>
<comment type="subcellular location">
    <subcellularLocation>
        <location evidence="1">Cell inner membrane</location>
        <topology evidence="1">Multi-pass membrane protein</topology>
    </subcellularLocation>
    <subcellularLocation>
        <location evidence="8">Membrane</location>
        <topology evidence="8">Multi-pass membrane protein</topology>
    </subcellularLocation>
</comment>
<keyword evidence="5 8" id="KW-0653">Protein transport</keyword>
<name>A0A7L5JRA8_9BACT</name>
<sequence>MNILEFIDKGGIIVYILIFLNIIGFSIIIYKFLTLPQVKKILQNITMNLDVNKDLESQIEYEIKKLESGLVIIKNIAIISPLLGLLGTVVGIYSSFEAISQKGLGDPTIFSGGIAVALITTIAGIIVSIPHQIAYNHFISFIDKIELRAKKEIIGNIK</sequence>
<evidence type="ECO:0000256" key="4">
    <source>
        <dbReference type="ARBA" id="ARBA00022692"/>
    </source>
</evidence>
<organism evidence="11 14">
    <name type="scientific">Aliarcobacter cibarius</name>
    <dbReference type="NCBI Taxonomy" id="255507"/>
    <lineage>
        <taxon>Bacteria</taxon>
        <taxon>Pseudomonadati</taxon>
        <taxon>Campylobacterota</taxon>
        <taxon>Epsilonproteobacteria</taxon>
        <taxon>Campylobacterales</taxon>
        <taxon>Arcobacteraceae</taxon>
        <taxon>Aliarcobacter</taxon>
    </lineage>
</organism>
<evidence type="ECO:0000256" key="7">
    <source>
        <dbReference type="ARBA" id="ARBA00023136"/>
    </source>
</evidence>
<evidence type="ECO:0000313" key="12">
    <source>
        <dbReference type="EMBL" id="TLT01097.1"/>
    </source>
</evidence>
<gene>
    <name evidence="11" type="primary">exbB2</name>
    <name evidence="11" type="ORF">ACBT_1855</name>
    <name evidence="12" type="ORF">FE247_02870</name>
</gene>
<protein>
    <submittedName>
        <fullName evidence="12">MotA/TolQ/ExbB proton channel family protein</fullName>
    </submittedName>
    <submittedName>
        <fullName evidence="11">TonB system transport protein ExbB</fullName>
    </submittedName>
</protein>
<keyword evidence="6 9" id="KW-1133">Transmembrane helix</keyword>
<evidence type="ECO:0000256" key="9">
    <source>
        <dbReference type="SAM" id="Phobius"/>
    </source>
</evidence>
<dbReference type="EMBL" id="CP054051">
    <property type="protein sequence ID" value="QKJ27751.1"/>
    <property type="molecule type" value="Genomic_DNA"/>
</dbReference>
<feature type="transmembrane region" description="Helical" evidence="9">
    <location>
        <begin position="108"/>
        <end position="129"/>
    </location>
</feature>
<evidence type="ECO:0000259" key="10">
    <source>
        <dbReference type="Pfam" id="PF01618"/>
    </source>
</evidence>
<dbReference type="Proteomes" id="UP000305417">
    <property type="component" value="Unassembled WGS sequence"/>
</dbReference>
<feature type="transmembrane region" description="Helical" evidence="9">
    <location>
        <begin position="72"/>
        <end position="96"/>
    </location>
</feature>
<feature type="domain" description="MotA/TolQ/ExbB proton channel" evidence="10">
    <location>
        <begin position="46"/>
        <end position="148"/>
    </location>
</feature>
<evidence type="ECO:0000256" key="5">
    <source>
        <dbReference type="ARBA" id="ARBA00022927"/>
    </source>
</evidence>
<evidence type="ECO:0000313" key="13">
    <source>
        <dbReference type="Proteomes" id="UP000305417"/>
    </source>
</evidence>
<dbReference type="InterPro" id="IPR002898">
    <property type="entry name" value="MotA_ExbB_proton_chnl"/>
</dbReference>
<evidence type="ECO:0000256" key="6">
    <source>
        <dbReference type="ARBA" id="ARBA00022989"/>
    </source>
</evidence>
<reference evidence="12 13" key="1">
    <citation type="submission" date="2019-05" db="EMBL/GenBank/DDBJ databases">
        <title>Arcobacter cibarius and Arcobacter thereius providing challenges in identification an antibiotic susceptibility and Quinolone resistance.</title>
        <authorList>
            <person name="Busch A."/>
            <person name="Hanel I."/>
            <person name="Hotzel H."/>
            <person name="Tomaso H."/>
        </authorList>
    </citation>
    <scope>NUCLEOTIDE SEQUENCE [LARGE SCALE GENOMIC DNA]</scope>
    <source>
        <strain evidence="12 13">16CS0831-2</strain>
    </source>
</reference>
<comment type="similarity">
    <text evidence="8">Belongs to the exbB/tolQ family.</text>
</comment>
<evidence type="ECO:0000256" key="2">
    <source>
        <dbReference type="ARBA" id="ARBA00022448"/>
    </source>
</evidence>
<evidence type="ECO:0000313" key="11">
    <source>
        <dbReference type="EMBL" id="QKJ27751.1"/>
    </source>
</evidence>
<keyword evidence="13" id="KW-1185">Reference proteome</keyword>
<dbReference type="GO" id="GO:0017038">
    <property type="term" value="P:protein import"/>
    <property type="evidence" value="ECO:0007669"/>
    <property type="project" value="TreeGrafter"/>
</dbReference>
<dbReference type="GO" id="GO:0005886">
    <property type="term" value="C:plasma membrane"/>
    <property type="evidence" value="ECO:0007669"/>
    <property type="project" value="UniProtKB-SubCell"/>
</dbReference>
<dbReference type="PANTHER" id="PTHR30625">
    <property type="entry name" value="PROTEIN TOLQ"/>
    <property type="match status" value="1"/>
</dbReference>
<accession>A0A7L5JRA8</accession>
<dbReference type="Pfam" id="PF01618">
    <property type="entry name" value="MotA_ExbB"/>
    <property type="match status" value="1"/>
</dbReference>
<evidence type="ECO:0000313" key="14">
    <source>
        <dbReference type="Proteomes" id="UP000509513"/>
    </source>
</evidence>
<dbReference type="KEGG" id="acib:ACBT_1855"/>
<keyword evidence="4 9" id="KW-0812">Transmembrane</keyword>
<dbReference type="RefSeq" id="WP_024774691.1">
    <property type="nucleotide sequence ID" value="NZ_CP054051.1"/>
</dbReference>
<dbReference type="Proteomes" id="UP000509513">
    <property type="component" value="Chromosome"/>
</dbReference>
<evidence type="ECO:0000256" key="1">
    <source>
        <dbReference type="ARBA" id="ARBA00004429"/>
    </source>
</evidence>
<dbReference type="InterPro" id="IPR050790">
    <property type="entry name" value="ExbB/TolQ_transport"/>
</dbReference>
<evidence type="ECO:0000256" key="3">
    <source>
        <dbReference type="ARBA" id="ARBA00022475"/>
    </source>
</evidence>
<dbReference type="AlphaFoldDB" id="A0A7L5JRA8"/>
<proteinExistence type="inferred from homology"/>
<reference evidence="11 14" key="2">
    <citation type="submission" date="2020-05" db="EMBL/GenBank/DDBJ databases">
        <title>Complete genome sequencing of Campylobacter and Arcobacter type strains.</title>
        <authorList>
            <person name="Miller W.G."/>
            <person name="Yee E."/>
        </authorList>
    </citation>
    <scope>NUCLEOTIDE SEQUENCE [LARGE SCALE GENOMIC DNA]</scope>
    <source>
        <strain evidence="11 14">LMG 21996</strain>
    </source>
</reference>
<dbReference type="OrthoDB" id="4045at2"/>